<gene>
    <name evidence="1" type="ORF">R3W88_001067</name>
</gene>
<dbReference type="Proteomes" id="UP001311915">
    <property type="component" value="Unassembled WGS sequence"/>
</dbReference>
<dbReference type="PANTHER" id="PTHR33067">
    <property type="entry name" value="RNA-DIRECTED DNA POLYMERASE-RELATED"/>
    <property type="match status" value="1"/>
</dbReference>
<dbReference type="Gene3D" id="2.40.70.10">
    <property type="entry name" value="Acid Proteases"/>
    <property type="match status" value="1"/>
</dbReference>
<proteinExistence type="predicted"/>
<dbReference type="CDD" id="cd00303">
    <property type="entry name" value="retropepsin_like"/>
    <property type="match status" value="1"/>
</dbReference>
<organism evidence="1 2">
    <name type="scientific">Solanum pinnatisectum</name>
    <name type="common">tansyleaf nightshade</name>
    <dbReference type="NCBI Taxonomy" id="50273"/>
    <lineage>
        <taxon>Eukaryota</taxon>
        <taxon>Viridiplantae</taxon>
        <taxon>Streptophyta</taxon>
        <taxon>Embryophyta</taxon>
        <taxon>Tracheophyta</taxon>
        <taxon>Spermatophyta</taxon>
        <taxon>Magnoliopsida</taxon>
        <taxon>eudicotyledons</taxon>
        <taxon>Gunneridae</taxon>
        <taxon>Pentapetalae</taxon>
        <taxon>asterids</taxon>
        <taxon>lamiids</taxon>
        <taxon>Solanales</taxon>
        <taxon>Solanaceae</taxon>
        <taxon>Solanoideae</taxon>
        <taxon>Solaneae</taxon>
        <taxon>Solanum</taxon>
    </lineage>
</organism>
<keyword evidence="2" id="KW-1185">Reference proteome</keyword>
<dbReference type="AlphaFoldDB" id="A0AAV9MK26"/>
<evidence type="ECO:0000313" key="1">
    <source>
        <dbReference type="EMBL" id="KAK4737370.1"/>
    </source>
</evidence>
<name>A0AAV9MK26_9SOLN</name>
<evidence type="ECO:0000313" key="2">
    <source>
        <dbReference type="Proteomes" id="UP001311915"/>
    </source>
</evidence>
<dbReference type="EMBL" id="JAWPEI010000001">
    <property type="protein sequence ID" value="KAK4737370.1"/>
    <property type="molecule type" value="Genomic_DNA"/>
</dbReference>
<dbReference type="InterPro" id="IPR021109">
    <property type="entry name" value="Peptidase_aspartic_dom_sf"/>
</dbReference>
<reference evidence="1 2" key="1">
    <citation type="submission" date="2023-10" db="EMBL/GenBank/DDBJ databases">
        <title>Genome-Wide Identification Analysis in wild type Solanum Pinnatisectum Reveals Some Genes Defensing Phytophthora Infestans.</title>
        <authorList>
            <person name="Sun C."/>
        </authorList>
    </citation>
    <scope>NUCLEOTIDE SEQUENCE [LARGE SCALE GENOMIC DNA]</scope>
    <source>
        <strain evidence="1">LQN</strain>
        <tissue evidence="1">Leaf</tissue>
    </source>
</reference>
<accession>A0AAV9MK26</accession>
<comment type="caution">
    <text evidence="1">The sequence shown here is derived from an EMBL/GenBank/DDBJ whole genome shotgun (WGS) entry which is preliminary data.</text>
</comment>
<dbReference type="PANTHER" id="PTHR33067:SF9">
    <property type="entry name" value="RNA-DIRECTED DNA POLYMERASE"/>
    <property type="match status" value="1"/>
</dbReference>
<sequence>MPGYTKFIKELVTKNRSLDFETIEVFHNCSAFMTKELIKKRKDPGEFTIRCTISMLKFAKALCNLGASINLMPYGIYKQLGLGEPKPTIIRLLMADRSIKHHVGILYDILVKVYRFIFPADFVILDCEIDAEIPTILGRSFLATGRALVDVESGELKFWVNIDEVTFNVCKSMKHPCDIYVVSTVDVINEAVREPFDVHE</sequence>
<protein>
    <submittedName>
        <fullName evidence="1">Uncharacterized protein</fullName>
    </submittedName>
</protein>